<proteinExistence type="predicted"/>
<dbReference type="PROSITE" id="PS51257">
    <property type="entry name" value="PROKAR_LIPOPROTEIN"/>
    <property type="match status" value="1"/>
</dbReference>
<name>A0A2P8HMD0_CHINA</name>
<dbReference type="PROSITE" id="PS00430">
    <property type="entry name" value="TONB_DEPENDENT_REC_1"/>
    <property type="match status" value="1"/>
</dbReference>
<organism evidence="1 2">
    <name type="scientific">Chitinophaga niastensis</name>
    <dbReference type="NCBI Taxonomy" id="536980"/>
    <lineage>
        <taxon>Bacteria</taxon>
        <taxon>Pseudomonadati</taxon>
        <taxon>Bacteroidota</taxon>
        <taxon>Chitinophagia</taxon>
        <taxon>Chitinophagales</taxon>
        <taxon>Chitinophagaceae</taxon>
        <taxon>Chitinophaga</taxon>
    </lineage>
</organism>
<evidence type="ECO:0000313" key="1">
    <source>
        <dbReference type="EMBL" id="PSL47360.1"/>
    </source>
</evidence>
<evidence type="ECO:0000313" key="2">
    <source>
        <dbReference type="Proteomes" id="UP000240971"/>
    </source>
</evidence>
<keyword evidence="2" id="KW-1185">Reference proteome</keyword>
<evidence type="ECO:0008006" key="3">
    <source>
        <dbReference type="Google" id="ProtNLM"/>
    </source>
</evidence>
<dbReference type="RefSeq" id="WP_106527821.1">
    <property type="nucleotide sequence ID" value="NZ_PYAW01000002.1"/>
</dbReference>
<reference evidence="1 2" key="1">
    <citation type="submission" date="2018-03" db="EMBL/GenBank/DDBJ databases">
        <title>Genomic Encyclopedia of Archaeal and Bacterial Type Strains, Phase II (KMG-II): from individual species to whole genera.</title>
        <authorList>
            <person name="Goeker M."/>
        </authorList>
    </citation>
    <scope>NUCLEOTIDE SEQUENCE [LARGE SCALE GENOMIC DNA]</scope>
    <source>
        <strain evidence="1 2">DSM 24859</strain>
    </source>
</reference>
<dbReference type="InterPro" id="IPR010916">
    <property type="entry name" value="TonB_box_CS"/>
</dbReference>
<dbReference type="Proteomes" id="UP000240971">
    <property type="component" value="Unassembled WGS sequence"/>
</dbReference>
<accession>A0A2P8HMD0</accession>
<dbReference type="AlphaFoldDB" id="A0A2P8HMD0"/>
<sequence length="133" mass="14083">MASKKNISLLFLLITAGITSCVKDPALKSSGDYLKVSNVVLAVTNKSGARGAIAIASNVAWQLSFENPAPNWMVTNKMAGISNDSLVVTATKDNNTGGYKFANIIATAVNNTSLLPVRITVIQYDSSYIGSRK</sequence>
<dbReference type="EMBL" id="PYAW01000002">
    <property type="protein sequence ID" value="PSL47360.1"/>
    <property type="molecule type" value="Genomic_DNA"/>
</dbReference>
<comment type="caution">
    <text evidence="1">The sequence shown here is derived from an EMBL/GenBank/DDBJ whole genome shotgun (WGS) entry which is preliminary data.</text>
</comment>
<protein>
    <recommendedName>
        <fullName evidence="3">BACON domain-containing protein</fullName>
    </recommendedName>
</protein>
<gene>
    <name evidence="1" type="ORF">CLV51_102206</name>
</gene>